<gene>
    <name evidence="5" type="ORF">HNR05_003265</name>
</gene>
<dbReference type="RefSeq" id="WP_179580067.1">
    <property type="nucleotide sequence ID" value="NZ_JACCFM010000001.1"/>
</dbReference>
<dbReference type="InterPro" id="IPR050166">
    <property type="entry name" value="ABC_transporter_ATP-bind"/>
</dbReference>
<dbReference type="InterPro" id="IPR017871">
    <property type="entry name" value="ABC_transporter-like_CS"/>
</dbReference>
<organism evidence="5 6">
    <name type="scientific">Glaciibacter psychrotolerans</name>
    <dbReference type="NCBI Taxonomy" id="670054"/>
    <lineage>
        <taxon>Bacteria</taxon>
        <taxon>Bacillati</taxon>
        <taxon>Actinomycetota</taxon>
        <taxon>Actinomycetes</taxon>
        <taxon>Micrococcales</taxon>
        <taxon>Microbacteriaceae</taxon>
        <taxon>Glaciibacter</taxon>
    </lineage>
</organism>
<dbReference type="Proteomes" id="UP000537260">
    <property type="component" value="Unassembled WGS sequence"/>
</dbReference>
<dbReference type="SUPFAM" id="SSF52540">
    <property type="entry name" value="P-loop containing nucleoside triphosphate hydrolases"/>
    <property type="match status" value="1"/>
</dbReference>
<dbReference type="AlphaFoldDB" id="A0A7Z0EGZ4"/>
<sequence>MSITLENVGVRFGGGTNAVWAVQDASLTIERNQFVSIVGTSGCGKSTLLSVVGGLLAPTEGTASVDGVPIRKPGLDRGMVFQNYSLFPWLTAQQNIEFVLKETGTTRAAERTDRAREMLSAVGLMDFADKFPSELSGGMRQRVAIARSLSYRPSILLMDEPFGALDALTRGLMQELLVTIWEQSDLTVLFITHDIAEAVFLSDRVLVMTNRPGRIKADIPIDLPRPRTEGLIRSPEFGVLEEQVLDHIKAESRAAEHLAPTDARARFSSVV</sequence>
<evidence type="ECO:0000256" key="1">
    <source>
        <dbReference type="ARBA" id="ARBA00022448"/>
    </source>
</evidence>
<evidence type="ECO:0000313" key="6">
    <source>
        <dbReference type="Proteomes" id="UP000537260"/>
    </source>
</evidence>
<dbReference type="Pfam" id="PF00005">
    <property type="entry name" value="ABC_tran"/>
    <property type="match status" value="1"/>
</dbReference>
<keyword evidence="3 5" id="KW-0067">ATP-binding</keyword>
<dbReference type="GO" id="GO:0016887">
    <property type="term" value="F:ATP hydrolysis activity"/>
    <property type="evidence" value="ECO:0007669"/>
    <property type="project" value="InterPro"/>
</dbReference>
<dbReference type="CDD" id="cd03293">
    <property type="entry name" value="ABC_NrtD_SsuB_transporters"/>
    <property type="match status" value="1"/>
</dbReference>
<evidence type="ECO:0000259" key="4">
    <source>
        <dbReference type="PROSITE" id="PS50893"/>
    </source>
</evidence>
<dbReference type="PROSITE" id="PS00211">
    <property type="entry name" value="ABC_TRANSPORTER_1"/>
    <property type="match status" value="1"/>
</dbReference>
<feature type="domain" description="ABC transporter" evidence="4">
    <location>
        <begin position="3"/>
        <end position="235"/>
    </location>
</feature>
<evidence type="ECO:0000256" key="2">
    <source>
        <dbReference type="ARBA" id="ARBA00022741"/>
    </source>
</evidence>
<dbReference type="PANTHER" id="PTHR42788:SF13">
    <property type="entry name" value="ALIPHATIC SULFONATES IMPORT ATP-BINDING PROTEIN SSUB"/>
    <property type="match status" value="1"/>
</dbReference>
<dbReference type="GO" id="GO:0005524">
    <property type="term" value="F:ATP binding"/>
    <property type="evidence" value="ECO:0007669"/>
    <property type="project" value="UniProtKB-KW"/>
</dbReference>
<keyword evidence="6" id="KW-1185">Reference proteome</keyword>
<keyword evidence="1" id="KW-0813">Transport</keyword>
<keyword evidence="2" id="KW-0547">Nucleotide-binding</keyword>
<dbReference type="InterPro" id="IPR003439">
    <property type="entry name" value="ABC_transporter-like_ATP-bd"/>
</dbReference>
<accession>A0A7Z0EGZ4</accession>
<name>A0A7Z0EGZ4_9MICO</name>
<dbReference type="Gene3D" id="3.40.50.300">
    <property type="entry name" value="P-loop containing nucleotide triphosphate hydrolases"/>
    <property type="match status" value="1"/>
</dbReference>
<evidence type="ECO:0000256" key="3">
    <source>
        <dbReference type="ARBA" id="ARBA00022840"/>
    </source>
</evidence>
<dbReference type="InterPro" id="IPR027417">
    <property type="entry name" value="P-loop_NTPase"/>
</dbReference>
<dbReference type="SMART" id="SM00382">
    <property type="entry name" value="AAA"/>
    <property type="match status" value="1"/>
</dbReference>
<dbReference type="PANTHER" id="PTHR42788">
    <property type="entry name" value="TAURINE IMPORT ATP-BINDING PROTEIN-RELATED"/>
    <property type="match status" value="1"/>
</dbReference>
<reference evidence="5 6" key="1">
    <citation type="submission" date="2020-07" db="EMBL/GenBank/DDBJ databases">
        <title>Sequencing the genomes of 1000 actinobacteria strains.</title>
        <authorList>
            <person name="Klenk H.-P."/>
        </authorList>
    </citation>
    <scope>NUCLEOTIDE SEQUENCE [LARGE SCALE GENOMIC DNA]</scope>
    <source>
        <strain evidence="5 6">LI1</strain>
    </source>
</reference>
<protein>
    <submittedName>
        <fullName evidence="5">NitT/TauT family transport system ATP-binding protein</fullName>
    </submittedName>
</protein>
<dbReference type="PROSITE" id="PS50893">
    <property type="entry name" value="ABC_TRANSPORTER_2"/>
    <property type="match status" value="1"/>
</dbReference>
<comment type="caution">
    <text evidence="5">The sequence shown here is derived from an EMBL/GenBank/DDBJ whole genome shotgun (WGS) entry which is preliminary data.</text>
</comment>
<proteinExistence type="predicted"/>
<dbReference type="EMBL" id="JACCFM010000001">
    <property type="protein sequence ID" value="NYJ21474.1"/>
    <property type="molecule type" value="Genomic_DNA"/>
</dbReference>
<dbReference type="InterPro" id="IPR003593">
    <property type="entry name" value="AAA+_ATPase"/>
</dbReference>
<evidence type="ECO:0000313" key="5">
    <source>
        <dbReference type="EMBL" id="NYJ21474.1"/>
    </source>
</evidence>